<feature type="repeat" description="WD" evidence="1">
    <location>
        <begin position="284"/>
        <end position="316"/>
    </location>
</feature>
<dbReference type="GO" id="GO:0016226">
    <property type="term" value="P:iron-sulfur cluster assembly"/>
    <property type="evidence" value="ECO:0007669"/>
    <property type="project" value="TreeGrafter"/>
</dbReference>
<sequence>MFKSSMIEKEKDLKCANKHKLPILMVVLDPKLELNQRLLCSDCIKNFTTQFSTMGYELVTKQIKQNQKQKVQTIEKTIQLNIKQVEELLGNINKLKSTIAFQLDEIIGFSGGWIKNLLSVGHEYSQYSFHKELENLISKQMENQNDKSLLVDEINKVNSFWNVKINEKLEQFSSFKVYQKCQEILQNLSQTIQVKQEEVQQQKVSQQNNQQSQVDQIHESKSTANQLLSEPLINLQLIDDTIKQKSKCYAIAFNKTGTKMVSMSHFDIKVWNIIDGKLNYQSTLQGHSNYIYCLLYSKKQDSFISSSNDKTIICWKQIRQNEWKASQHYREHKGWIGTMILNNQENQLFSAGEDQKIVVWKVDFNQNELTCLYQLEKHTKCVRAISLNECENILVSSGDDQQIIVWEFGQGDKFYFKQVFTQVLNCSGCHIKFIKNNKFIWMPYSKELNCICVFDYKDGIFNENIDNRIQLLNSNKNIGCALFPIVYLKDNNLIFIRSKNIIYIIKEINGKLVIQNELDCSTKWTFGTATDDGKYLIFWDEHKGGYSTYELQYK</sequence>
<keyword evidence="2" id="KW-0175">Coiled coil</keyword>
<feature type="repeat" description="WD" evidence="1">
    <location>
        <begin position="375"/>
        <end position="416"/>
    </location>
</feature>
<gene>
    <name evidence="3" type="ORF">POCTA_138.1.T0890190</name>
</gene>
<accession>A0A8S1WGF8</accession>
<feature type="repeat" description="WD" evidence="1">
    <location>
        <begin position="329"/>
        <end position="370"/>
    </location>
</feature>
<keyword evidence="4" id="KW-1185">Reference proteome</keyword>
<comment type="caution">
    <text evidence="3">The sequence shown here is derived from an EMBL/GenBank/DDBJ whole genome shotgun (WGS) entry which is preliminary data.</text>
</comment>
<dbReference type="PROSITE" id="PS50294">
    <property type="entry name" value="WD_REPEATS_REGION"/>
    <property type="match status" value="2"/>
</dbReference>
<dbReference type="PANTHER" id="PTHR19920">
    <property type="entry name" value="WD40 PROTEIN CIAO1"/>
    <property type="match status" value="1"/>
</dbReference>
<dbReference type="OMA" id="KNIGCAL"/>
<dbReference type="GO" id="GO:0097361">
    <property type="term" value="C:cytosolic [4Fe-4S] assembly targeting complex"/>
    <property type="evidence" value="ECO:0007669"/>
    <property type="project" value="TreeGrafter"/>
</dbReference>
<dbReference type="OrthoDB" id="293334at2759"/>
<proteinExistence type="predicted"/>
<feature type="coiled-coil region" evidence="2">
    <location>
        <begin position="178"/>
        <end position="205"/>
    </location>
</feature>
<dbReference type="InterPro" id="IPR001680">
    <property type="entry name" value="WD40_rpt"/>
</dbReference>
<organism evidence="3 4">
    <name type="scientific">Paramecium octaurelia</name>
    <dbReference type="NCBI Taxonomy" id="43137"/>
    <lineage>
        <taxon>Eukaryota</taxon>
        <taxon>Sar</taxon>
        <taxon>Alveolata</taxon>
        <taxon>Ciliophora</taxon>
        <taxon>Intramacronucleata</taxon>
        <taxon>Oligohymenophorea</taxon>
        <taxon>Peniculida</taxon>
        <taxon>Parameciidae</taxon>
        <taxon>Paramecium</taxon>
    </lineage>
</organism>
<name>A0A8S1WGF8_PAROT</name>
<dbReference type="SMART" id="SM00320">
    <property type="entry name" value="WD40"/>
    <property type="match status" value="4"/>
</dbReference>
<evidence type="ECO:0000256" key="2">
    <source>
        <dbReference type="SAM" id="Coils"/>
    </source>
</evidence>
<dbReference type="Proteomes" id="UP000683925">
    <property type="component" value="Unassembled WGS sequence"/>
</dbReference>
<reference evidence="3" key="1">
    <citation type="submission" date="2021-01" db="EMBL/GenBank/DDBJ databases">
        <authorList>
            <consortium name="Genoscope - CEA"/>
            <person name="William W."/>
        </authorList>
    </citation>
    <scope>NUCLEOTIDE SEQUENCE</scope>
</reference>
<evidence type="ECO:0008006" key="5">
    <source>
        <dbReference type="Google" id="ProtNLM"/>
    </source>
</evidence>
<dbReference type="PROSITE" id="PS50082">
    <property type="entry name" value="WD_REPEATS_2"/>
    <property type="match status" value="3"/>
</dbReference>
<evidence type="ECO:0000256" key="1">
    <source>
        <dbReference type="PROSITE-ProRule" id="PRU00221"/>
    </source>
</evidence>
<evidence type="ECO:0000313" key="3">
    <source>
        <dbReference type="EMBL" id="CAD8187249.1"/>
    </source>
</evidence>
<dbReference type="PANTHER" id="PTHR19920:SF0">
    <property type="entry name" value="CYTOSOLIC IRON-SULFUR PROTEIN ASSEMBLY PROTEIN CIAO1-RELATED"/>
    <property type="match status" value="1"/>
</dbReference>
<dbReference type="EMBL" id="CAJJDP010000088">
    <property type="protein sequence ID" value="CAD8187249.1"/>
    <property type="molecule type" value="Genomic_DNA"/>
</dbReference>
<dbReference type="Pfam" id="PF00400">
    <property type="entry name" value="WD40"/>
    <property type="match status" value="3"/>
</dbReference>
<keyword evidence="1" id="KW-0853">WD repeat</keyword>
<protein>
    <recommendedName>
        <fullName evidence="5">WD40-repeat-containing domain</fullName>
    </recommendedName>
</protein>
<dbReference type="AlphaFoldDB" id="A0A8S1WGF8"/>
<evidence type="ECO:0000313" key="4">
    <source>
        <dbReference type="Proteomes" id="UP000683925"/>
    </source>
</evidence>